<dbReference type="AlphaFoldDB" id="A0A9X6U6S2"/>
<dbReference type="RefSeq" id="WP_098127616.1">
    <property type="nucleotide sequence ID" value="NZ_NUAN01000216.1"/>
</dbReference>
<evidence type="ECO:0000256" key="3">
    <source>
        <dbReference type="HAMAP-Rule" id="MF_00436"/>
    </source>
</evidence>
<dbReference type="GO" id="GO:0043487">
    <property type="term" value="P:regulation of RNA stability"/>
    <property type="evidence" value="ECO:0007669"/>
    <property type="project" value="TreeGrafter"/>
</dbReference>
<dbReference type="SUPFAM" id="SSF50182">
    <property type="entry name" value="Sm-like ribonucleoproteins"/>
    <property type="match status" value="1"/>
</dbReference>
<evidence type="ECO:0000256" key="1">
    <source>
        <dbReference type="ARBA" id="ARBA00022884"/>
    </source>
</evidence>
<comment type="similarity">
    <text evidence="3">Belongs to the Hfq family.</text>
</comment>
<dbReference type="GO" id="GO:0045974">
    <property type="term" value="P:regulation of translation, ncRNA-mediated"/>
    <property type="evidence" value="ECO:0007669"/>
    <property type="project" value="TreeGrafter"/>
</dbReference>
<proteinExistence type="inferred from homology"/>
<dbReference type="PANTHER" id="PTHR34772">
    <property type="entry name" value="RNA-BINDING PROTEIN HFQ"/>
    <property type="match status" value="1"/>
</dbReference>
<dbReference type="NCBIfam" id="TIGR02383">
    <property type="entry name" value="Hfq"/>
    <property type="match status" value="1"/>
</dbReference>
<dbReference type="GO" id="GO:0003723">
    <property type="term" value="F:RNA binding"/>
    <property type="evidence" value="ECO:0007669"/>
    <property type="project" value="UniProtKB-UniRule"/>
</dbReference>
<dbReference type="HAMAP" id="MF_00436">
    <property type="entry name" value="Hfq"/>
    <property type="match status" value="1"/>
</dbReference>
<dbReference type="Gene3D" id="2.30.30.100">
    <property type="match status" value="1"/>
</dbReference>
<dbReference type="Proteomes" id="UP000220691">
    <property type="component" value="Unassembled WGS sequence"/>
</dbReference>
<dbReference type="EMBL" id="NUAN01000216">
    <property type="protein sequence ID" value="PEN84890.1"/>
    <property type="molecule type" value="Genomic_DNA"/>
</dbReference>
<reference evidence="5 6" key="1">
    <citation type="submission" date="2017-09" db="EMBL/GenBank/DDBJ databases">
        <title>Large-scale bioinformatics analysis of Bacillus genomes uncovers conserved roles of natural products in bacterial physiology.</title>
        <authorList>
            <consortium name="Agbiome Team Llc"/>
            <person name="Bleich R.M."/>
            <person name="Kirk G.J."/>
            <person name="Santa Maria K.C."/>
            <person name="Allen S.E."/>
            <person name="Farag S."/>
            <person name="Shank E.A."/>
            <person name="Bowers A."/>
        </authorList>
    </citation>
    <scope>NUCLEOTIDE SEQUENCE [LARGE SCALE GENOMIC DNA]</scope>
    <source>
        <strain evidence="5 6">AFS027647</strain>
    </source>
</reference>
<comment type="function">
    <text evidence="3">RNA chaperone that binds small regulatory RNA (sRNAs) and mRNAs to facilitate mRNA translational regulation in response to envelope stress, environmental stress and changes in metabolite concentrations. Also binds with high specificity to tRNAs.</text>
</comment>
<dbReference type="CDD" id="cd01716">
    <property type="entry name" value="Hfq"/>
    <property type="match status" value="1"/>
</dbReference>
<name>A0A9X6U6S2_BACCE</name>
<evidence type="ECO:0000259" key="4">
    <source>
        <dbReference type="PROSITE" id="PS52002"/>
    </source>
</evidence>
<dbReference type="InterPro" id="IPR010920">
    <property type="entry name" value="LSM_dom_sf"/>
</dbReference>
<organism evidence="5 6">
    <name type="scientific">Bacillus cereus</name>
    <dbReference type="NCBI Taxonomy" id="1396"/>
    <lineage>
        <taxon>Bacteria</taxon>
        <taxon>Bacillati</taxon>
        <taxon>Bacillota</taxon>
        <taxon>Bacilli</taxon>
        <taxon>Bacillales</taxon>
        <taxon>Bacillaceae</taxon>
        <taxon>Bacillus</taxon>
        <taxon>Bacillus cereus group</taxon>
    </lineage>
</organism>
<dbReference type="InterPro" id="IPR005001">
    <property type="entry name" value="Hfq"/>
</dbReference>
<accession>A0A9X6U6S2</accession>
<keyword evidence="2 3" id="KW-0346">Stress response</keyword>
<feature type="domain" description="Sm" evidence="4">
    <location>
        <begin position="21"/>
        <end position="77"/>
    </location>
</feature>
<dbReference type="PANTHER" id="PTHR34772:SF1">
    <property type="entry name" value="RNA-BINDING PROTEIN HFQ"/>
    <property type="match status" value="1"/>
</dbReference>
<dbReference type="Pfam" id="PF17209">
    <property type="entry name" value="Hfq"/>
    <property type="match status" value="1"/>
</dbReference>
<protein>
    <recommendedName>
        <fullName evidence="3">RNA-binding protein Hfq</fullName>
    </recommendedName>
</protein>
<evidence type="ECO:0000313" key="5">
    <source>
        <dbReference type="EMBL" id="PEN84890.1"/>
    </source>
</evidence>
<gene>
    <name evidence="3 5" type="primary">hfq</name>
    <name evidence="5" type="ORF">CN553_27385</name>
</gene>
<comment type="caution">
    <text evidence="5">The sequence shown here is derived from an EMBL/GenBank/DDBJ whole genome shotgun (WGS) entry which is preliminary data.</text>
</comment>
<evidence type="ECO:0000256" key="2">
    <source>
        <dbReference type="ARBA" id="ARBA00023016"/>
    </source>
</evidence>
<evidence type="ECO:0000313" key="6">
    <source>
        <dbReference type="Proteomes" id="UP000220691"/>
    </source>
</evidence>
<comment type="subunit">
    <text evidence="3">Homohexamer.</text>
</comment>
<dbReference type="GO" id="GO:0006355">
    <property type="term" value="P:regulation of DNA-templated transcription"/>
    <property type="evidence" value="ECO:0007669"/>
    <property type="project" value="InterPro"/>
</dbReference>
<dbReference type="InterPro" id="IPR047575">
    <property type="entry name" value="Sm"/>
</dbReference>
<keyword evidence="1 3" id="KW-0694">RNA-binding</keyword>
<sequence length="77" mass="8950">MEKKLKVFQKERSRNTVSLQEQLLQEAVQKKTVITLILLNGFHIKGMIKGYDLYSVLVEAEGQQQFVYKHAISTIRL</sequence>
<dbReference type="PROSITE" id="PS52002">
    <property type="entry name" value="SM"/>
    <property type="match status" value="1"/>
</dbReference>
<dbReference type="GO" id="GO:0005829">
    <property type="term" value="C:cytosol"/>
    <property type="evidence" value="ECO:0007669"/>
    <property type="project" value="TreeGrafter"/>
</dbReference>